<dbReference type="Proteomes" id="UP000790709">
    <property type="component" value="Unassembled WGS sequence"/>
</dbReference>
<keyword evidence="2" id="KW-1185">Reference proteome</keyword>
<gene>
    <name evidence="1" type="ORF">BV22DRAFT_844235</name>
</gene>
<comment type="caution">
    <text evidence="1">The sequence shown here is derived from an EMBL/GenBank/DDBJ whole genome shotgun (WGS) entry which is preliminary data.</text>
</comment>
<evidence type="ECO:0000313" key="1">
    <source>
        <dbReference type="EMBL" id="KAH7919805.1"/>
    </source>
</evidence>
<dbReference type="EMBL" id="MU266629">
    <property type="protein sequence ID" value="KAH7919805.1"/>
    <property type="molecule type" value="Genomic_DNA"/>
</dbReference>
<sequence length="72" mass="8161">MRASLRRSRFLSRCFVWTVAALLPPGHSVWTLVQILMITLLSPKALAPCKTRRPVGLHRPVAYVRSIALNYC</sequence>
<organism evidence="1 2">
    <name type="scientific">Leucogyrophana mollusca</name>
    <dbReference type="NCBI Taxonomy" id="85980"/>
    <lineage>
        <taxon>Eukaryota</taxon>
        <taxon>Fungi</taxon>
        <taxon>Dikarya</taxon>
        <taxon>Basidiomycota</taxon>
        <taxon>Agaricomycotina</taxon>
        <taxon>Agaricomycetes</taxon>
        <taxon>Agaricomycetidae</taxon>
        <taxon>Boletales</taxon>
        <taxon>Boletales incertae sedis</taxon>
        <taxon>Leucogyrophana</taxon>
    </lineage>
</organism>
<protein>
    <submittedName>
        <fullName evidence="1">Uncharacterized protein</fullName>
    </submittedName>
</protein>
<name>A0ACB8B2P5_9AGAM</name>
<accession>A0ACB8B2P5</accession>
<reference evidence="1" key="1">
    <citation type="journal article" date="2021" name="New Phytol.">
        <title>Evolutionary innovations through gain and loss of genes in the ectomycorrhizal Boletales.</title>
        <authorList>
            <person name="Wu G."/>
            <person name="Miyauchi S."/>
            <person name="Morin E."/>
            <person name="Kuo A."/>
            <person name="Drula E."/>
            <person name="Varga T."/>
            <person name="Kohler A."/>
            <person name="Feng B."/>
            <person name="Cao Y."/>
            <person name="Lipzen A."/>
            <person name="Daum C."/>
            <person name="Hundley H."/>
            <person name="Pangilinan J."/>
            <person name="Johnson J."/>
            <person name="Barry K."/>
            <person name="LaButti K."/>
            <person name="Ng V."/>
            <person name="Ahrendt S."/>
            <person name="Min B."/>
            <person name="Choi I.G."/>
            <person name="Park H."/>
            <person name="Plett J.M."/>
            <person name="Magnuson J."/>
            <person name="Spatafora J.W."/>
            <person name="Nagy L.G."/>
            <person name="Henrissat B."/>
            <person name="Grigoriev I.V."/>
            <person name="Yang Z.L."/>
            <person name="Xu J."/>
            <person name="Martin F.M."/>
        </authorList>
    </citation>
    <scope>NUCLEOTIDE SEQUENCE</scope>
    <source>
        <strain evidence="1">KUC20120723A-06</strain>
    </source>
</reference>
<evidence type="ECO:0000313" key="2">
    <source>
        <dbReference type="Proteomes" id="UP000790709"/>
    </source>
</evidence>
<proteinExistence type="predicted"/>